<dbReference type="Pfam" id="PF00026">
    <property type="entry name" value="Asp"/>
    <property type="match status" value="1"/>
</dbReference>
<dbReference type="OrthoDB" id="5233646at2759"/>
<feature type="compositionally biased region" description="Polar residues" evidence="2">
    <location>
        <begin position="624"/>
        <end position="644"/>
    </location>
</feature>
<keyword evidence="3" id="KW-0472">Membrane</keyword>
<dbReference type="Proteomes" id="UP000253153">
    <property type="component" value="Unassembled WGS sequence"/>
</dbReference>
<dbReference type="PANTHER" id="PTHR47965">
    <property type="entry name" value="ASPARTYL PROTEASE-RELATED"/>
    <property type="match status" value="1"/>
</dbReference>
<evidence type="ECO:0000259" key="4">
    <source>
        <dbReference type="PROSITE" id="PS51767"/>
    </source>
</evidence>
<dbReference type="InterPro" id="IPR001461">
    <property type="entry name" value="Aspartic_peptidase_A1"/>
</dbReference>
<keyword evidence="3" id="KW-0812">Transmembrane</keyword>
<protein>
    <recommendedName>
        <fullName evidence="4">Peptidase A1 domain-containing protein</fullName>
    </recommendedName>
</protein>
<sequence length="851" mass="92162">MRSIILGSSFFFAHLIQARKPEPILLPTGDWSGADGNWSTISFYLGSNSQHVDVLVSTALSEFWAVGPGGCLPKEPHCSAARGGIYDAEESTDWTSLGTWQLGLSYLGYGGNGNYGRDLINTQSPLTSEPFTMDNVLIASINTTQYLTGLFGLGITQGNFNGTVAESPMTQAVSEYGLIPSYSFGYTAGAHYRNMPASLTLGGVEPARFQAHNNVFTLPQDDNMERPLVRGIEITPAENRDAPDSWTSEQLLLSQWNSSFYAIIDSTTSYLWLPEDVCDQFANALNLTYNSTFDLYTISNDQYSEYTKEDSFNLTFVLSSFDDNDNFGDPYDVSGIVNITLPLRAFVGLLQYPYMPDMIGYGDPAIPYVMLRKAQNSTTYILGRSFLQESYLITKYDEGTFSIHQALFPEGSVTEAGLSPIEQSDDSPYPAPNVHESKKGLSDGQVVGIGVGAGVGTFVICATAFAVWLYYRRKRKGEAGSSNVSTEDQGPCSEDTTRSPKSPLALLMSRIMGRKHSTQQAQGDDDDKEKAIEAPDTQIHEMSAPLPPAELDGDDCMSWNDDTELGTDNSHNLSAYEMARRKMDRQLQGPVPSYSPPADGAEVPPEKAIYQPNPANGPPVALQLSPSASLKVSPEGGSNANSMALPSPLTPRFDSNGHAINPSSHSMTAMPVSPTNDSFSSPNSPLSPHSDHQTINSMTMGSDREPQSTNHSTSISQQRLVQRTPIDSSRIVLLGALPSNARFARDPVPQAASGGGYQATDDSSHDNDNDTVDSLGSNFTVDEEGGNANPQEPTRRLDLGTNGPAIGAAVANPQHNPSSGQPDTPRNPERINPGEDLVHVPQMAERRYSWE</sequence>
<keyword evidence="6" id="KW-1185">Reference proteome</keyword>
<dbReference type="InterPro" id="IPR033121">
    <property type="entry name" value="PEPTIDASE_A1"/>
</dbReference>
<evidence type="ECO:0000313" key="6">
    <source>
        <dbReference type="Proteomes" id="UP000253153"/>
    </source>
</evidence>
<accession>A0A366RII0</accession>
<evidence type="ECO:0000256" key="2">
    <source>
        <dbReference type="SAM" id="MobiDB-lite"/>
    </source>
</evidence>
<comment type="caution">
    <text evidence="5">The sequence shown here is derived from an EMBL/GenBank/DDBJ whole genome shotgun (WGS) entry which is preliminary data.</text>
</comment>
<reference evidence="5 6" key="1">
    <citation type="submission" date="2018-06" db="EMBL/GenBank/DDBJ databases">
        <title>Fusarium incarnatum-equiseti species complex species 28.</title>
        <authorList>
            <person name="Gardiner D.M."/>
        </authorList>
    </citation>
    <scope>NUCLEOTIDE SEQUENCE [LARGE SCALE GENOMIC DNA]</scope>
    <source>
        <strain evidence="5 6">FIESC_28</strain>
    </source>
</reference>
<dbReference type="GO" id="GO:0005576">
    <property type="term" value="C:extracellular region"/>
    <property type="evidence" value="ECO:0007669"/>
    <property type="project" value="TreeGrafter"/>
</dbReference>
<comment type="similarity">
    <text evidence="1">Belongs to the peptidase A1 family.</text>
</comment>
<dbReference type="AlphaFoldDB" id="A0A366RII0"/>
<dbReference type="PRINTS" id="PR00792">
    <property type="entry name" value="PEPSIN"/>
</dbReference>
<dbReference type="PROSITE" id="PS51767">
    <property type="entry name" value="PEPTIDASE_A1"/>
    <property type="match status" value="1"/>
</dbReference>
<dbReference type="GO" id="GO:0006508">
    <property type="term" value="P:proteolysis"/>
    <property type="evidence" value="ECO:0007669"/>
    <property type="project" value="InterPro"/>
</dbReference>
<feature type="compositionally biased region" description="Polar residues" evidence="2">
    <location>
        <begin position="707"/>
        <end position="722"/>
    </location>
</feature>
<dbReference type="GO" id="GO:0009277">
    <property type="term" value="C:fungal-type cell wall"/>
    <property type="evidence" value="ECO:0007669"/>
    <property type="project" value="TreeGrafter"/>
</dbReference>
<organism evidence="5 6">
    <name type="scientific">Fusarium coffeatum</name>
    <dbReference type="NCBI Taxonomy" id="231269"/>
    <lineage>
        <taxon>Eukaryota</taxon>
        <taxon>Fungi</taxon>
        <taxon>Dikarya</taxon>
        <taxon>Ascomycota</taxon>
        <taxon>Pezizomycotina</taxon>
        <taxon>Sordariomycetes</taxon>
        <taxon>Hypocreomycetidae</taxon>
        <taxon>Hypocreales</taxon>
        <taxon>Nectriaceae</taxon>
        <taxon>Fusarium</taxon>
        <taxon>Fusarium incarnatum-equiseti species complex</taxon>
    </lineage>
</organism>
<feature type="compositionally biased region" description="Polar residues" evidence="2">
    <location>
        <begin position="661"/>
        <end position="700"/>
    </location>
</feature>
<dbReference type="GO" id="GO:0031505">
    <property type="term" value="P:fungal-type cell wall organization"/>
    <property type="evidence" value="ECO:0007669"/>
    <property type="project" value="TreeGrafter"/>
</dbReference>
<dbReference type="EMBL" id="QKXC01000137">
    <property type="protein sequence ID" value="RBR16897.1"/>
    <property type="molecule type" value="Genomic_DNA"/>
</dbReference>
<evidence type="ECO:0000313" key="5">
    <source>
        <dbReference type="EMBL" id="RBR16897.1"/>
    </source>
</evidence>
<dbReference type="GO" id="GO:0004190">
    <property type="term" value="F:aspartic-type endopeptidase activity"/>
    <property type="evidence" value="ECO:0007669"/>
    <property type="project" value="InterPro"/>
</dbReference>
<proteinExistence type="inferred from homology"/>
<gene>
    <name evidence="5" type="ORF">FIESC28_06731</name>
</gene>
<keyword evidence="3" id="KW-1133">Transmembrane helix</keyword>
<feature type="compositionally biased region" description="Basic and acidic residues" evidence="2">
    <location>
        <begin position="826"/>
        <end position="851"/>
    </location>
</feature>
<dbReference type="SUPFAM" id="SSF50630">
    <property type="entry name" value="Acid proteases"/>
    <property type="match status" value="1"/>
</dbReference>
<dbReference type="InterPro" id="IPR021109">
    <property type="entry name" value="Peptidase_aspartic_dom_sf"/>
</dbReference>
<evidence type="ECO:0000256" key="3">
    <source>
        <dbReference type="SAM" id="Phobius"/>
    </source>
</evidence>
<feature type="region of interest" description="Disordered" evidence="2">
    <location>
        <begin position="417"/>
        <end position="437"/>
    </location>
</feature>
<dbReference type="RefSeq" id="XP_031015045.1">
    <property type="nucleotide sequence ID" value="XM_031160874.1"/>
</dbReference>
<dbReference type="GeneID" id="41996170"/>
<dbReference type="Gene3D" id="2.40.70.10">
    <property type="entry name" value="Acid Proteases"/>
    <property type="match status" value="2"/>
</dbReference>
<evidence type="ECO:0000256" key="1">
    <source>
        <dbReference type="ARBA" id="ARBA00007447"/>
    </source>
</evidence>
<feature type="region of interest" description="Disordered" evidence="2">
    <location>
        <begin position="479"/>
        <end position="502"/>
    </location>
</feature>
<feature type="region of interest" description="Disordered" evidence="2">
    <location>
        <begin position="585"/>
        <end position="722"/>
    </location>
</feature>
<feature type="transmembrane region" description="Helical" evidence="3">
    <location>
        <begin position="446"/>
        <end position="471"/>
    </location>
</feature>
<name>A0A366RII0_9HYPO</name>
<dbReference type="PANTHER" id="PTHR47965:SF101">
    <property type="entry name" value="HYPOTHETICAL ASPARTYL PROTEASE (EUROFUNG)-RELATED"/>
    <property type="match status" value="1"/>
</dbReference>
<feature type="compositionally biased region" description="Polar residues" evidence="2">
    <location>
        <begin position="813"/>
        <end position="824"/>
    </location>
</feature>
<feature type="region of interest" description="Disordered" evidence="2">
    <location>
        <begin position="744"/>
        <end position="851"/>
    </location>
</feature>
<feature type="domain" description="Peptidase A1" evidence="4">
    <location>
        <begin position="39"/>
        <end position="404"/>
    </location>
</feature>